<protein>
    <recommendedName>
        <fullName evidence="4 8">Sucrose-6-phosphate hydrolase</fullName>
        <ecNumber evidence="3 8">3.2.1.26</ecNumber>
    </recommendedName>
    <alternativeName>
        <fullName evidence="7 9">Invertase</fullName>
    </alternativeName>
</protein>
<dbReference type="CDD" id="cd18623">
    <property type="entry name" value="GH32_ScrB-like"/>
    <property type="match status" value="1"/>
</dbReference>
<evidence type="ECO:0000313" key="14">
    <source>
        <dbReference type="Proteomes" id="UP000605427"/>
    </source>
</evidence>
<dbReference type="EMBL" id="BMDD01000001">
    <property type="protein sequence ID" value="GGH73627.1"/>
    <property type="molecule type" value="Genomic_DNA"/>
</dbReference>
<evidence type="ECO:0000313" key="13">
    <source>
        <dbReference type="EMBL" id="GGH73627.1"/>
    </source>
</evidence>
<dbReference type="Gene3D" id="2.60.120.560">
    <property type="entry name" value="Exo-inulinase, domain 1"/>
    <property type="match status" value="1"/>
</dbReference>
<dbReference type="RefSeq" id="WP_172247005.1">
    <property type="nucleotide sequence ID" value="NZ_BMDD01000001.1"/>
</dbReference>
<dbReference type="InterPro" id="IPR013148">
    <property type="entry name" value="Glyco_hydro_32_N"/>
</dbReference>
<keyword evidence="5 8" id="KW-0378">Hydrolase</keyword>
<keyword evidence="9" id="KW-0119">Carbohydrate metabolism</keyword>
<dbReference type="Gene3D" id="2.115.10.20">
    <property type="entry name" value="Glycosyl hydrolase domain, family 43"/>
    <property type="match status" value="1"/>
</dbReference>
<feature type="coiled-coil region" evidence="10">
    <location>
        <begin position="5"/>
        <end position="32"/>
    </location>
</feature>
<evidence type="ECO:0000256" key="10">
    <source>
        <dbReference type="SAM" id="Coils"/>
    </source>
</evidence>
<evidence type="ECO:0000256" key="3">
    <source>
        <dbReference type="ARBA" id="ARBA00012758"/>
    </source>
</evidence>
<comment type="pathway">
    <text evidence="1 9">Glycan biosynthesis; sucrose metabolism.</text>
</comment>
<dbReference type="Proteomes" id="UP000605427">
    <property type="component" value="Unassembled WGS sequence"/>
</dbReference>
<sequence>MTSPQEKHFEALERAEASIAEARERVAQDRWRLRYHVAAPAYWINDPNGFSFYRGEYHLFYQHHPYSPEWGPMYWGHVKSRDLAHWEHLPIALAPTEDYERDGCFSGSAIEKDGKLWLMYTGNVWTGENRDHDLKQVQALACSEDGILFEKLANNPVIAAAPEGDVHPFHFRDPKVWEHGNAYYCVLGSQTTDRRSGQVLLYRSSNLTDWSFVNIMAGGQEPTETLGYMWECPDVFALNGHDVLVCSPQGMKPVGDLYHNLHQSGYMLGKLDYDTGRFEHGELQLLDYGFDFYAPQTTEDDQGRRIMIAWMTMWEDKMPEQVRGWAGAMTIPRVLTLENGRILSRPVPELVNLRGEGVSYEQIRIADASPENAYAESEEYAMPSASSVIRGGQEFAGVNGDCLELEVEFDAGSAASFGLSLRVGETSGEETLLTYDREQQKLILDRERSGAGSGGIRKAPLALREDRLRLRIFIDRSSVEIFAQDGELAMSARIYPGVDSTGIRFFAEGGESVLTALHCWPLDR</sequence>
<proteinExistence type="inferred from homology"/>
<comment type="similarity">
    <text evidence="2 8">Belongs to the glycosyl hydrolase 32 family.</text>
</comment>
<evidence type="ECO:0000259" key="12">
    <source>
        <dbReference type="Pfam" id="PF08244"/>
    </source>
</evidence>
<dbReference type="InterPro" id="IPR013189">
    <property type="entry name" value="Glyco_hydro_32_C"/>
</dbReference>
<name>A0ABQ1ZPP6_9BACL</name>
<evidence type="ECO:0000256" key="1">
    <source>
        <dbReference type="ARBA" id="ARBA00004914"/>
    </source>
</evidence>
<dbReference type="PANTHER" id="PTHR43101:SF1">
    <property type="entry name" value="BETA-FRUCTOSIDASE"/>
    <property type="match status" value="1"/>
</dbReference>
<dbReference type="InterPro" id="IPR023296">
    <property type="entry name" value="Glyco_hydro_beta-prop_sf"/>
</dbReference>
<evidence type="ECO:0000256" key="9">
    <source>
        <dbReference type="RuleBase" id="RU365015"/>
    </source>
</evidence>
<dbReference type="InterPro" id="IPR001362">
    <property type="entry name" value="Glyco_hydro_32"/>
</dbReference>
<evidence type="ECO:0000256" key="4">
    <source>
        <dbReference type="ARBA" id="ARBA00019623"/>
    </source>
</evidence>
<evidence type="ECO:0000259" key="11">
    <source>
        <dbReference type="Pfam" id="PF00251"/>
    </source>
</evidence>
<evidence type="ECO:0000256" key="5">
    <source>
        <dbReference type="ARBA" id="ARBA00022801"/>
    </source>
</evidence>
<dbReference type="SUPFAM" id="SSF49899">
    <property type="entry name" value="Concanavalin A-like lectins/glucanases"/>
    <property type="match status" value="1"/>
</dbReference>
<comment type="subcellular location">
    <subcellularLocation>
        <location evidence="9">Cytoplasm</location>
    </subcellularLocation>
</comment>
<dbReference type="SMART" id="SM00640">
    <property type="entry name" value="Glyco_32"/>
    <property type="match status" value="1"/>
</dbReference>
<comment type="catalytic activity">
    <reaction evidence="8">
        <text>Hydrolysis of terminal non-reducing beta-D-fructofuranoside residues in beta-D-fructofuranosides.</text>
        <dbReference type="EC" id="3.2.1.26"/>
    </reaction>
</comment>
<dbReference type="InterPro" id="IPR006232">
    <property type="entry name" value="Suc6P_hydrolase"/>
</dbReference>
<dbReference type="NCBIfam" id="TIGR01322">
    <property type="entry name" value="scrB_fam"/>
    <property type="match status" value="1"/>
</dbReference>
<organism evidence="13 14">
    <name type="scientific">Saccharibacillus endophyticus</name>
    <dbReference type="NCBI Taxonomy" id="2060666"/>
    <lineage>
        <taxon>Bacteria</taxon>
        <taxon>Bacillati</taxon>
        <taxon>Bacillota</taxon>
        <taxon>Bacilli</taxon>
        <taxon>Bacillales</taxon>
        <taxon>Paenibacillaceae</taxon>
        <taxon>Saccharibacillus</taxon>
    </lineage>
</organism>
<keyword evidence="6 8" id="KW-0326">Glycosidase</keyword>
<dbReference type="SUPFAM" id="SSF75005">
    <property type="entry name" value="Arabinanase/levansucrase/invertase"/>
    <property type="match status" value="1"/>
</dbReference>
<gene>
    <name evidence="13" type="ORF">GCM10007362_12920</name>
</gene>
<comment type="function">
    <text evidence="9">Enables the bacterium to metabolize sucrose as a sole carbon source.</text>
</comment>
<dbReference type="Pfam" id="PF08244">
    <property type="entry name" value="Glyco_hydro_32C"/>
    <property type="match status" value="1"/>
</dbReference>
<keyword evidence="14" id="KW-1185">Reference proteome</keyword>
<dbReference type="EC" id="3.2.1.26" evidence="3 8"/>
<evidence type="ECO:0000256" key="2">
    <source>
        <dbReference type="ARBA" id="ARBA00009902"/>
    </source>
</evidence>
<accession>A0ABQ1ZPP6</accession>
<evidence type="ECO:0000256" key="6">
    <source>
        <dbReference type="ARBA" id="ARBA00023295"/>
    </source>
</evidence>
<dbReference type="InterPro" id="IPR013320">
    <property type="entry name" value="ConA-like_dom_sf"/>
</dbReference>
<dbReference type="PANTHER" id="PTHR43101">
    <property type="entry name" value="BETA-FRUCTOSIDASE"/>
    <property type="match status" value="1"/>
</dbReference>
<comment type="caution">
    <text evidence="13">The sequence shown here is derived from an EMBL/GenBank/DDBJ whole genome shotgun (WGS) entry which is preliminary data.</text>
</comment>
<reference evidence="14" key="1">
    <citation type="journal article" date="2019" name="Int. J. Syst. Evol. Microbiol.">
        <title>The Global Catalogue of Microorganisms (GCM) 10K type strain sequencing project: providing services to taxonomists for standard genome sequencing and annotation.</title>
        <authorList>
            <consortium name="The Broad Institute Genomics Platform"/>
            <consortium name="The Broad Institute Genome Sequencing Center for Infectious Disease"/>
            <person name="Wu L."/>
            <person name="Ma J."/>
        </authorList>
    </citation>
    <scope>NUCLEOTIDE SEQUENCE [LARGE SCALE GENOMIC DNA]</scope>
    <source>
        <strain evidence="14">CCM 8702</strain>
    </source>
</reference>
<dbReference type="Pfam" id="PF00251">
    <property type="entry name" value="Glyco_hydro_32N"/>
    <property type="match status" value="1"/>
</dbReference>
<keyword evidence="10" id="KW-0175">Coiled coil</keyword>
<evidence type="ECO:0000256" key="7">
    <source>
        <dbReference type="ARBA" id="ARBA00033367"/>
    </source>
</evidence>
<dbReference type="InterPro" id="IPR051214">
    <property type="entry name" value="GH32_Enzymes"/>
</dbReference>
<keyword evidence="9" id="KW-0963">Cytoplasm</keyword>
<feature type="domain" description="Glycosyl hydrolase family 32 C-terminal" evidence="12">
    <location>
        <begin position="393"/>
        <end position="521"/>
    </location>
</feature>
<feature type="domain" description="Glycosyl hydrolase family 32 N-terminal" evidence="11">
    <location>
        <begin position="36"/>
        <end position="346"/>
    </location>
</feature>
<evidence type="ECO:0000256" key="8">
    <source>
        <dbReference type="RuleBase" id="RU362110"/>
    </source>
</evidence>